<sequence>MDWFRDHVWETWLIAGAALAVVEMLTLDLIFGMLAVGAGVGLVAAVLGAPVVLQFVLALASAVGLLAFMRPSLLRRLHGGPDLITGPAKLIGAPVHVLTAMGPGRTGRVKLDGEEWTAAPYDELDELDAGERAEVVEIRGATAYIRRA</sequence>
<evidence type="ECO:0000256" key="5">
    <source>
        <dbReference type="SAM" id="Phobius"/>
    </source>
</evidence>
<reference evidence="7" key="2">
    <citation type="submission" date="2020-09" db="EMBL/GenBank/DDBJ databases">
        <authorList>
            <person name="Sun Q."/>
            <person name="Zhou Y."/>
        </authorList>
    </citation>
    <scope>NUCLEOTIDE SEQUENCE</scope>
    <source>
        <strain evidence="7">CGMCC 1.16067</strain>
    </source>
</reference>
<dbReference type="SUPFAM" id="SSF141322">
    <property type="entry name" value="NfeD domain-like"/>
    <property type="match status" value="1"/>
</dbReference>
<dbReference type="RefSeq" id="WP_188777830.1">
    <property type="nucleotide sequence ID" value="NZ_BMKQ01000001.1"/>
</dbReference>
<accession>A0A917F1N7</accession>
<dbReference type="Pfam" id="PF01957">
    <property type="entry name" value="NfeD"/>
    <property type="match status" value="1"/>
</dbReference>
<dbReference type="Gene3D" id="2.40.50.140">
    <property type="entry name" value="Nucleic acid-binding proteins"/>
    <property type="match status" value="1"/>
</dbReference>
<dbReference type="EMBL" id="BMKQ01000001">
    <property type="protein sequence ID" value="GGF34000.1"/>
    <property type="molecule type" value="Genomic_DNA"/>
</dbReference>
<protein>
    <submittedName>
        <fullName evidence="7">Membrane protein</fullName>
    </submittedName>
</protein>
<feature type="domain" description="NfeD-like C-terminal" evidence="6">
    <location>
        <begin position="89"/>
        <end position="147"/>
    </location>
</feature>
<dbReference type="GO" id="GO:0005886">
    <property type="term" value="C:plasma membrane"/>
    <property type="evidence" value="ECO:0007669"/>
    <property type="project" value="TreeGrafter"/>
</dbReference>
<keyword evidence="8" id="KW-1185">Reference proteome</keyword>
<dbReference type="InterPro" id="IPR012340">
    <property type="entry name" value="NA-bd_OB-fold"/>
</dbReference>
<dbReference type="InterPro" id="IPR052165">
    <property type="entry name" value="Membrane_assoc_protease"/>
</dbReference>
<keyword evidence="3 5" id="KW-1133">Transmembrane helix</keyword>
<keyword evidence="4 5" id="KW-0472">Membrane</keyword>
<gene>
    <name evidence="7" type="ORF">GCM10011519_04340</name>
</gene>
<dbReference type="PANTHER" id="PTHR33507">
    <property type="entry name" value="INNER MEMBRANE PROTEIN YBBJ"/>
    <property type="match status" value="1"/>
</dbReference>
<reference evidence="7" key="1">
    <citation type="journal article" date="2014" name="Int. J. Syst. Evol. Microbiol.">
        <title>Complete genome sequence of Corynebacterium casei LMG S-19264T (=DSM 44701T), isolated from a smear-ripened cheese.</title>
        <authorList>
            <consortium name="US DOE Joint Genome Institute (JGI-PGF)"/>
            <person name="Walter F."/>
            <person name="Albersmeier A."/>
            <person name="Kalinowski J."/>
            <person name="Ruckert C."/>
        </authorList>
    </citation>
    <scope>NUCLEOTIDE SEQUENCE</scope>
    <source>
        <strain evidence="7">CGMCC 1.16067</strain>
    </source>
</reference>
<evidence type="ECO:0000256" key="4">
    <source>
        <dbReference type="ARBA" id="ARBA00023136"/>
    </source>
</evidence>
<proteinExistence type="predicted"/>
<evidence type="ECO:0000256" key="1">
    <source>
        <dbReference type="ARBA" id="ARBA00004141"/>
    </source>
</evidence>
<dbReference type="InterPro" id="IPR002810">
    <property type="entry name" value="NfeD-like_C"/>
</dbReference>
<evidence type="ECO:0000256" key="2">
    <source>
        <dbReference type="ARBA" id="ARBA00022692"/>
    </source>
</evidence>
<evidence type="ECO:0000313" key="7">
    <source>
        <dbReference type="EMBL" id="GGF34000.1"/>
    </source>
</evidence>
<dbReference type="Proteomes" id="UP000649179">
    <property type="component" value="Unassembled WGS sequence"/>
</dbReference>
<feature type="transmembrane region" description="Helical" evidence="5">
    <location>
        <begin position="42"/>
        <end position="68"/>
    </location>
</feature>
<evidence type="ECO:0000256" key="3">
    <source>
        <dbReference type="ARBA" id="ARBA00022989"/>
    </source>
</evidence>
<evidence type="ECO:0000259" key="6">
    <source>
        <dbReference type="Pfam" id="PF01957"/>
    </source>
</evidence>
<evidence type="ECO:0000313" key="8">
    <source>
        <dbReference type="Proteomes" id="UP000649179"/>
    </source>
</evidence>
<dbReference type="AlphaFoldDB" id="A0A917F1N7"/>
<organism evidence="7 8">
    <name type="scientific">Marmoricola endophyticus</name>
    <dbReference type="NCBI Taxonomy" id="2040280"/>
    <lineage>
        <taxon>Bacteria</taxon>
        <taxon>Bacillati</taxon>
        <taxon>Actinomycetota</taxon>
        <taxon>Actinomycetes</taxon>
        <taxon>Propionibacteriales</taxon>
        <taxon>Nocardioidaceae</taxon>
        <taxon>Marmoricola</taxon>
    </lineage>
</organism>
<comment type="subcellular location">
    <subcellularLocation>
        <location evidence="1">Membrane</location>
        <topology evidence="1">Multi-pass membrane protein</topology>
    </subcellularLocation>
</comment>
<comment type="caution">
    <text evidence="7">The sequence shown here is derived from an EMBL/GenBank/DDBJ whole genome shotgun (WGS) entry which is preliminary data.</text>
</comment>
<keyword evidence="2 5" id="KW-0812">Transmembrane</keyword>
<name>A0A917F1N7_9ACTN</name>
<feature type="transmembrane region" description="Helical" evidence="5">
    <location>
        <begin position="12"/>
        <end position="36"/>
    </location>
</feature>
<dbReference type="PANTHER" id="PTHR33507:SF3">
    <property type="entry name" value="INNER MEMBRANE PROTEIN YBBJ"/>
    <property type="match status" value="1"/>
</dbReference>